<evidence type="ECO:0000256" key="1">
    <source>
        <dbReference type="PIRSR" id="PIRSR637460-1"/>
    </source>
</evidence>
<sequence>MRRLAHLVSALAVAPLVASALTLPAHAAEPPGHVPVWDKGPGGERYVAFGDSFVAGPGISPQRTETGRCTRSERNFPTVVATGLDVNSFVDASCSAATTHHFANRQVAGSYVNAAQLNALSADTTLVTFGTMGGNDIGLVQLGNDCAASATTSCVPAPGTDPYAAAFSEVRDRLVAALDVTKQRSPKAEIYVVGYGTYVPPGGCPATFFDLVSPAEFDYLQSQIDRLSDLLEKIAAEEDVAFVDQRDIPGAIDHTVCAWPDQQWIRGINEFGDGYLMHPSSAGMKAIGDHVLTRVAEERAKAPDPGPTKAQRLAALKAKARTVRAAVTCQQKGRQVRARVTGGRGAVTQVEWKVGARRIGVDRKAPFVLTARAAKVSRVRGTQRLHVTLRDQELKVVRTLQPRRPGCAR</sequence>
<reference evidence="5" key="2">
    <citation type="journal article" date="2014" name="Int. J. Syst. Evol. Microbiol.">
        <title>Complete genome of a new Firmicutes species belonging to the dominant human colonic microbiota ('Ruminococcus bicirculans') reveals two chromosomes and a selective capacity to utilize plant glucans.</title>
        <authorList>
            <consortium name="NISC Comparative Sequencing Program"/>
            <person name="Wegmann U."/>
            <person name="Louis P."/>
            <person name="Goesmann A."/>
            <person name="Henrissat B."/>
            <person name="Duncan S.H."/>
            <person name="Flint H.J."/>
        </authorList>
    </citation>
    <scope>NUCLEOTIDE SEQUENCE</scope>
    <source>
        <strain evidence="5">CCM 7403</strain>
    </source>
</reference>
<reference evidence="5" key="5">
    <citation type="submission" date="2024-05" db="EMBL/GenBank/DDBJ databases">
        <authorList>
            <person name="Sun Q."/>
            <person name="Sedlacek I."/>
        </authorList>
    </citation>
    <scope>NUCLEOTIDE SEQUENCE</scope>
    <source>
        <strain evidence="5">CCM 7403</strain>
    </source>
</reference>
<keyword evidence="8" id="KW-1185">Reference proteome</keyword>
<feature type="chain" id="PRO_5020817616" evidence="3">
    <location>
        <begin position="28"/>
        <end position="409"/>
    </location>
</feature>
<protein>
    <submittedName>
        <fullName evidence="6">SGNH/GDSL hydrolase family protein</fullName>
    </submittedName>
</protein>
<dbReference type="Pfam" id="PF13472">
    <property type="entry name" value="Lipase_GDSL_2"/>
    <property type="match status" value="1"/>
</dbReference>
<dbReference type="PANTHER" id="PTHR37981">
    <property type="entry name" value="LIPASE 2"/>
    <property type="match status" value="1"/>
</dbReference>
<name>A0A4P7UGK3_9ACTN</name>
<evidence type="ECO:0000256" key="2">
    <source>
        <dbReference type="PIRSR" id="PIRSR637460-2"/>
    </source>
</evidence>
<evidence type="ECO:0000313" key="5">
    <source>
        <dbReference type="EMBL" id="GGD12054.1"/>
    </source>
</evidence>
<proteinExistence type="predicted"/>
<feature type="active site" description="Nucleophile" evidence="1">
    <location>
        <position position="52"/>
    </location>
</feature>
<dbReference type="RefSeq" id="WP_135833518.1">
    <property type="nucleotide sequence ID" value="NZ_BMCK01000001.1"/>
</dbReference>
<dbReference type="KEGG" id="ndp:E2C04_17055"/>
<dbReference type="InterPro" id="IPR013830">
    <property type="entry name" value="SGNH_hydro"/>
</dbReference>
<evidence type="ECO:0000313" key="7">
    <source>
        <dbReference type="Proteomes" id="UP000297025"/>
    </source>
</evidence>
<keyword evidence="2" id="KW-1015">Disulfide bond</keyword>
<feature type="disulfide bond" evidence="2">
    <location>
        <begin position="69"/>
        <end position="94"/>
    </location>
</feature>
<dbReference type="Proteomes" id="UP000297025">
    <property type="component" value="Chromosome"/>
</dbReference>
<dbReference type="OrthoDB" id="5503950at2"/>
<evidence type="ECO:0000256" key="3">
    <source>
        <dbReference type="SAM" id="SignalP"/>
    </source>
</evidence>
<reference evidence="8" key="3">
    <citation type="journal article" date="2019" name="Int. J. Syst. Evol. Microbiol.">
        <title>The Global Catalogue of Microorganisms (GCM) 10K type strain sequencing project: providing services to taxonomists for standard genome sequencing and annotation.</title>
        <authorList>
            <consortium name="The Broad Institute Genomics Platform"/>
            <consortium name="The Broad Institute Genome Sequencing Center for Infectious Disease"/>
            <person name="Wu L."/>
            <person name="Ma J."/>
        </authorList>
    </citation>
    <scope>NUCLEOTIDE SEQUENCE [LARGE SCALE GENOMIC DNA]</scope>
    <source>
        <strain evidence="8">CCM 7403</strain>
    </source>
</reference>
<dbReference type="CDD" id="cd01823">
    <property type="entry name" value="SEST_like"/>
    <property type="match status" value="1"/>
</dbReference>
<dbReference type="SUPFAM" id="SSF52266">
    <property type="entry name" value="SGNH hydrolase"/>
    <property type="match status" value="1"/>
</dbReference>
<feature type="active site" evidence="1">
    <location>
        <position position="278"/>
    </location>
</feature>
<feature type="domain" description="SGNH hydrolase-type esterase" evidence="4">
    <location>
        <begin position="48"/>
        <end position="286"/>
    </location>
</feature>
<keyword evidence="3" id="KW-0732">Signal</keyword>
<gene>
    <name evidence="6" type="ORF">E2C04_17055</name>
    <name evidence="5" type="ORF">GCM10007231_08710</name>
</gene>
<dbReference type="PANTHER" id="PTHR37981:SF1">
    <property type="entry name" value="SGNH HYDROLASE-TYPE ESTERASE DOMAIN-CONTAINING PROTEIN"/>
    <property type="match status" value="1"/>
</dbReference>
<evidence type="ECO:0000259" key="4">
    <source>
        <dbReference type="Pfam" id="PF13472"/>
    </source>
</evidence>
<evidence type="ECO:0000313" key="6">
    <source>
        <dbReference type="EMBL" id="QCC78481.1"/>
    </source>
</evidence>
<reference evidence="6" key="4">
    <citation type="submission" date="2019-03" db="EMBL/GenBank/DDBJ databases">
        <authorList>
            <person name="Huang Y."/>
        </authorList>
    </citation>
    <scope>NUCLEOTIDE SEQUENCE</scope>
    <source>
        <strain evidence="6">JCM 16608</strain>
    </source>
</reference>
<dbReference type="Gene3D" id="3.40.50.1110">
    <property type="entry name" value="SGNH hydrolase"/>
    <property type="match status" value="1"/>
</dbReference>
<dbReference type="GO" id="GO:0006629">
    <property type="term" value="P:lipid metabolic process"/>
    <property type="evidence" value="ECO:0007669"/>
    <property type="project" value="TreeGrafter"/>
</dbReference>
<dbReference type="EMBL" id="BMCK01000001">
    <property type="protein sequence ID" value="GGD12054.1"/>
    <property type="molecule type" value="Genomic_DNA"/>
</dbReference>
<dbReference type="Proteomes" id="UP000630594">
    <property type="component" value="Unassembled WGS sequence"/>
</dbReference>
<dbReference type="InterPro" id="IPR036514">
    <property type="entry name" value="SGNH_hydro_sf"/>
</dbReference>
<organism evidence="6 7">
    <name type="scientific">Nocardioides daphniae</name>
    <dbReference type="NCBI Taxonomy" id="402297"/>
    <lineage>
        <taxon>Bacteria</taxon>
        <taxon>Bacillati</taxon>
        <taxon>Actinomycetota</taxon>
        <taxon>Actinomycetes</taxon>
        <taxon>Propionibacteriales</taxon>
        <taxon>Nocardioidaceae</taxon>
        <taxon>Nocardioides</taxon>
    </lineage>
</organism>
<evidence type="ECO:0000313" key="8">
    <source>
        <dbReference type="Proteomes" id="UP000630594"/>
    </source>
</evidence>
<feature type="signal peptide" evidence="3">
    <location>
        <begin position="1"/>
        <end position="27"/>
    </location>
</feature>
<dbReference type="GO" id="GO:0016788">
    <property type="term" value="F:hydrolase activity, acting on ester bonds"/>
    <property type="evidence" value="ECO:0007669"/>
    <property type="project" value="InterPro"/>
</dbReference>
<dbReference type="InterPro" id="IPR037460">
    <property type="entry name" value="SEST-like"/>
</dbReference>
<dbReference type="AlphaFoldDB" id="A0A4P7UGK3"/>
<dbReference type="EMBL" id="CP038462">
    <property type="protein sequence ID" value="QCC78481.1"/>
    <property type="molecule type" value="Genomic_DNA"/>
</dbReference>
<feature type="disulfide bond" evidence="2">
    <location>
        <begin position="146"/>
        <end position="154"/>
    </location>
</feature>
<keyword evidence="6" id="KW-0378">Hydrolase</keyword>
<accession>A0A4P7UGK3</accession>
<reference evidence="6 7" key="1">
    <citation type="journal article" date="2008" name="Int. J. Syst. Evol. Microbiol.">
        <title>Nocardioides daphniae sp. nov., isolated from Daphnia cucullata (Crustacea: Cladocera).</title>
        <authorList>
            <person name="Toth E.M."/>
            <person name="Keki Z."/>
            <person name="Homonnay Z.G."/>
            <person name="Borsodi A.K."/>
            <person name="Marialigeti K."/>
            <person name="Schumann P."/>
        </authorList>
    </citation>
    <scope>NUCLEOTIDE SEQUENCE [LARGE SCALE GENOMIC DNA]</scope>
    <source>
        <strain evidence="6 7">JCM 16608</strain>
    </source>
</reference>